<dbReference type="PRINTS" id="PR00821">
    <property type="entry name" value="TAGLIPASE"/>
</dbReference>
<evidence type="ECO:0000256" key="1">
    <source>
        <dbReference type="ARBA" id="ARBA00004613"/>
    </source>
</evidence>
<dbReference type="SUPFAM" id="SSF53474">
    <property type="entry name" value="alpha/beta-Hydrolases"/>
    <property type="match status" value="1"/>
</dbReference>
<dbReference type="Pfam" id="PF00151">
    <property type="entry name" value="Lipase"/>
    <property type="match status" value="1"/>
</dbReference>
<sequence length="275" mass="31931">MSKKLWITLLVGWIEDFYSESTEAIVNAYIKRKDHNIIVIDWGQYSFGEYFSVIPRFTQISKMIAKLLIDMFERGLDINQIHCVGHSFGSHIMGIIGRELQRNSFNKYKLKRISALDAAHFGFWPPLLESPIMPSDAVFVDAIHSDVNFIGTRNRVGHVDFYPNDGQLQPGCPAFRFTSFMDIVNSFCSHQHAWRYWADSVLPGQERIFPALYCRNYRDFKNGKCNENQINFMGFGVDARKPGVFFNELKSNRNYTVDDSYYMYLASSLNYRSDL</sequence>
<dbReference type="GO" id="GO:0017171">
    <property type="term" value="F:serine hydrolase activity"/>
    <property type="evidence" value="ECO:0007669"/>
    <property type="project" value="TreeGrafter"/>
</dbReference>
<reference evidence="6 7" key="1">
    <citation type="submission" date="2015-04" db="EMBL/GenBank/DDBJ databases">
        <authorList>
            <person name="Syromyatnikov M.Y."/>
            <person name="Popov V.N."/>
        </authorList>
    </citation>
    <scope>NUCLEOTIDE SEQUENCE [LARGE SCALE GENOMIC DNA]</scope>
</reference>
<dbReference type="InterPro" id="IPR029058">
    <property type="entry name" value="AB_hydrolase_fold"/>
</dbReference>
<keyword evidence="7" id="KW-1185">Reference proteome</keyword>
<dbReference type="GO" id="GO:0016042">
    <property type="term" value="P:lipid catabolic process"/>
    <property type="evidence" value="ECO:0007669"/>
    <property type="project" value="TreeGrafter"/>
</dbReference>
<dbReference type="GO" id="GO:0016298">
    <property type="term" value="F:lipase activity"/>
    <property type="evidence" value="ECO:0007669"/>
    <property type="project" value="InterPro"/>
</dbReference>
<dbReference type="PANTHER" id="PTHR11610">
    <property type="entry name" value="LIPASE"/>
    <property type="match status" value="1"/>
</dbReference>
<evidence type="ECO:0000313" key="7">
    <source>
        <dbReference type="Proteomes" id="UP000183832"/>
    </source>
</evidence>
<comment type="subcellular location">
    <subcellularLocation>
        <location evidence="1">Secreted</location>
    </subcellularLocation>
</comment>
<dbReference type="Gene3D" id="3.40.50.1820">
    <property type="entry name" value="alpha/beta hydrolase"/>
    <property type="match status" value="1"/>
</dbReference>
<evidence type="ECO:0000256" key="2">
    <source>
        <dbReference type="ARBA" id="ARBA00010701"/>
    </source>
</evidence>
<dbReference type="STRING" id="568069.A0A1J1I7D3"/>
<dbReference type="EMBL" id="CVRI01000040">
    <property type="protein sequence ID" value="CRK94862.1"/>
    <property type="molecule type" value="Genomic_DNA"/>
</dbReference>
<keyword evidence="3" id="KW-0964">Secreted</keyword>
<dbReference type="PANTHER" id="PTHR11610:SF37">
    <property type="entry name" value="GH01208P"/>
    <property type="match status" value="1"/>
</dbReference>
<dbReference type="OrthoDB" id="199913at2759"/>
<protein>
    <submittedName>
        <fullName evidence="6">CLUMA_CG008354, isoform A</fullName>
    </submittedName>
</protein>
<dbReference type="InterPro" id="IPR013818">
    <property type="entry name" value="Lipase"/>
</dbReference>
<dbReference type="Proteomes" id="UP000183832">
    <property type="component" value="Unassembled WGS sequence"/>
</dbReference>
<gene>
    <name evidence="6" type="ORF">CLUMA_CG008354</name>
</gene>
<dbReference type="AlphaFoldDB" id="A0A1J1I7D3"/>
<proteinExistence type="inferred from homology"/>
<dbReference type="GO" id="GO:0005615">
    <property type="term" value="C:extracellular space"/>
    <property type="evidence" value="ECO:0007669"/>
    <property type="project" value="TreeGrafter"/>
</dbReference>
<evidence type="ECO:0000259" key="5">
    <source>
        <dbReference type="Pfam" id="PF00151"/>
    </source>
</evidence>
<organism evidence="6 7">
    <name type="scientific">Clunio marinus</name>
    <dbReference type="NCBI Taxonomy" id="568069"/>
    <lineage>
        <taxon>Eukaryota</taxon>
        <taxon>Metazoa</taxon>
        <taxon>Ecdysozoa</taxon>
        <taxon>Arthropoda</taxon>
        <taxon>Hexapoda</taxon>
        <taxon>Insecta</taxon>
        <taxon>Pterygota</taxon>
        <taxon>Neoptera</taxon>
        <taxon>Endopterygota</taxon>
        <taxon>Diptera</taxon>
        <taxon>Nematocera</taxon>
        <taxon>Chironomoidea</taxon>
        <taxon>Chironomidae</taxon>
        <taxon>Clunio</taxon>
    </lineage>
</organism>
<name>A0A1J1I7D3_9DIPT</name>
<feature type="domain" description="Lipase" evidence="5">
    <location>
        <begin position="10"/>
        <end position="238"/>
    </location>
</feature>
<evidence type="ECO:0000256" key="4">
    <source>
        <dbReference type="RuleBase" id="RU004262"/>
    </source>
</evidence>
<feature type="non-terminal residue" evidence="6">
    <location>
        <position position="275"/>
    </location>
</feature>
<evidence type="ECO:0000313" key="6">
    <source>
        <dbReference type="EMBL" id="CRK94862.1"/>
    </source>
</evidence>
<comment type="similarity">
    <text evidence="2 4">Belongs to the AB hydrolase superfamily. Lipase family.</text>
</comment>
<dbReference type="InterPro" id="IPR000734">
    <property type="entry name" value="TAG_lipase"/>
</dbReference>
<accession>A0A1J1I7D3</accession>
<evidence type="ECO:0000256" key="3">
    <source>
        <dbReference type="ARBA" id="ARBA00022525"/>
    </source>
</evidence>